<gene>
    <name evidence="1" type="ORF">RV00_GL002117</name>
</gene>
<dbReference type="AlphaFoldDB" id="A0A1L8SVI6"/>
<dbReference type="Proteomes" id="UP000183700">
    <property type="component" value="Unassembled WGS sequence"/>
</dbReference>
<name>A0A1L8SVI6_9ENTE</name>
<protein>
    <recommendedName>
        <fullName evidence="3">Cytoplasmic protein</fullName>
    </recommendedName>
</protein>
<reference evidence="1 2" key="1">
    <citation type="submission" date="2014-12" db="EMBL/GenBank/DDBJ databases">
        <title>Draft genome sequences of 29 type strains of Enterococci.</title>
        <authorList>
            <person name="Zhong Z."/>
            <person name="Sun Z."/>
            <person name="Liu W."/>
            <person name="Zhang W."/>
            <person name="Zhang H."/>
        </authorList>
    </citation>
    <scope>NUCLEOTIDE SEQUENCE [LARGE SCALE GENOMIC DNA]</scope>
    <source>
        <strain evidence="1 2">DSM 22802</strain>
    </source>
</reference>
<sequence>MEELMNNNDLLLRLRYALDIKDTDIVKAFELGGLTVTKEEEKDMLKKIANQAEEQDEFEKNTYVKPINNQVFDSFLNGFIILKRGPQKNKSAEAPQLKSNQIRHINNILLKKVKIALQLTSDDMLDIMAEAGVYPSKGELGAILRKEGHRNFKPCGDKYARNFLKGLALCYRED</sequence>
<dbReference type="PANTHER" id="PTHR37805">
    <property type="entry name" value="CYTOPLASMIC PROTEIN-RELATED"/>
    <property type="match status" value="1"/>
</dbReference>
<proteinExistence type="predicted"/>
<dbReference type="PANTHER" id="PTHR37805:SF1">
    <property type="entry name" value="CYTOPLASMIC PROTEIN"/>
    <property type="match status" value="1"/>
</dbReference>
<accession>A0A1L8SVI6</accession>
<keyword evidence="2" id="KW-1185">Reference proteome</keyword>
<dbReference type="InterPro" id="IPR009921">
    <property type="entry name" value="YehS-like"/>
</dbReference>
<dbReference type="Pfam" id="PF07308">
    <property type="entry name" value="DUF1456"/>
    <property type="match status" value="2"/>
</dbReference>
<evidence type="ECO:0000313" key="2">
    <source>
        <dbReference type="Proteomes" id="UP000183700"/>
    </source>
</evidence>
<evidence type="ECO:0008006" key="3">
    <source>
        <dbReference type="Google" id="ProtNLM"/>
    </source>
</evidence>
<evidence type="ECO:0000313" key="1">
    <source>
        <dbReference type="EMBL" id="OJG35973.1"/>
    </source>
</evidence>
<dbReference type="EMBL" id="JXKM01000004">
    <property type="protein sequence ID" value="OJG35973.1"/>
    <property type="molecule type" value="Genomic_DNA"/>
</dbReference>
<comment type="caution">
    <text evidence="1">The sequence shown here is derived from an EMBL/GenBank/DDBJ whole genome shotgun (WGS) entry which is preliminary data.</text>
</comment>
<organism evidence="1 2">
    <name type="scientific">Enterococcus devriesei</name>
    <dbReference type="NCBI Taxonomy" id="319970"/>
    <lineage>
        <taxon>Bacteria</taxon>
        <taxon>Bacillati</taxon>
        <taxon>Bacillota</taxon>
        <taxon>Bacilli</taxon>
        <taxon>Lactobacillales</taxon>
        <taxon>Enterococcaceae</taxon>
        <taxon>Enterococcus</taxon>
    </lineage>
</organism>
<dbReference type="STRING" id="319970.RV00_GL002117"/>